<organism evidence="4 5">
    <name type="scientific">Rhamnusium bicolor</name>
    <dbReference type="NCBI Taxonomy" id="1586634"/>
    <lineage>
        <taxon>Eukaryota</taxon>
        <taxon>Metazoa</taxon>
        <taxon>Ecdysozoa</taxon>
        <taxon>Arthropoda</taxon>
        <taxon>Hexapoda</taxon>
        <taxon>Insecta</taxon>
        <taxon>Pterygota</taxon>
        <taxon>Neoptera</taxon>
        <taxon>Endopterygota</taxon>
        <taxon>Coleoptera</taxon>
        <taxon>Polyphaga</taxon>
        <taxon>Cucujiformia</taxon>
        <taxon>Chrysomeloidea</taxon>
        <taxon>Cerambycidae</taxon>
        <taxon>Lepturinae</taxon>
        <taxon>Rhagiini</taxon>
        <taxon>Rhamnusium</taxon>
    </lineage>
</organism>
<dbReference type="GO" id="GO:0046872">
    <property type="term" value="F:metal ion binding"/>
    <property type="evidence" value="ECO:0007669"/>
    <property type="project" value="UniProtKB-KW"/>
</dbReference>
<sequence>MQNRYNTNHRRVRSLIEQCSGILKMRFRCLLNHCTLHYSPTRASKIVNACVVLHKIYRFYNLTDILEED</sequence>
<gene>
    <name evidence="4" type="ORF">NQ314_015646</name>
</gene>
<feature type="domain" description="DDE Tnp4" evidence="3">
    <location>
        <begin position="2"/>
        <end position="54"/>
    </location>
</feature>
<dbReference type="EMBL" id="JANEYF010004339">
    <property type="protein sequence ID" value="KAJ8931460.1"/>
    <property type="molecule type" value="Genomic_DNA"/>
</dbReference>
<dbReference type="Proteomes" id="UP001162156">
    <property type="component" value="Unassembled WGS sequence"/>
</dbReference>
<dbReference type="AlphaFoldDB" id="A0AAV8WZ83"/>
<evidence type="ECO:0000259" key="3">
    <source>
        <dbReference type="Pfam" id="PF13359"/>
    </source>
</evidence>
<comment type="caution">
    <text evidence="4">The sequence shown here is derived from an EMBL/GenBank/DDBJ whole genome shotgun (WGS) entry which is preliminary data.</text>
</comment>
<proteinExistence type="predicted"/>
<reference evidence="4" key="1">
    <citation type="journal article" date="2023" name="Insect Mol. Biol.">
        <title>Genome sequencing provides insights into the evolution of gene families encoding plant cell wall-degrading enzymes in longhorned beetles.</title>
        <authorList>
            <person name="Shin N.R."/>
            <person name="Okamura Y."/>
            <person name="Kirsch R."/>
            <person name="Pauchet Y."/>
        </authorList>
    </citation>
    <scope>NUCLEOTIDE SEQUENCE</scope>
    <source>
        <strain evidence="4">RBIC_L_NR</strain>
    </source>
</reference>
<dbReference type="Pfam" id="PF13359">
    <property type="entry name" value="DDE_Tnp_4"/>
    <property type="match status" value="1"/>
</dbReference>
<comment type="cofactor">
    <cofactor evidence="1">
        <name>a divalent metal cation</name>
        <dbReference type="ChEBI" id="CHEBI:60240"/>
    </cofactor>
</comment>
<evidence type="ECO:0000256" key="1">
    <source>
        <dbReference type="ARBA" id="ARBA00001968"/>
    </source>
</evidence>
<dbReference type="InterPro" id="IPR027806">
    <property type="entry name" value="HARBI1_dom"/>
</dbReference>
<evidence type="ECO:0000313" key="4">
    <source>
        <dbReference type="EMBL" id="KAJ8931460.1"/>
    </source>
</evidence>
<accession>A0AAV8WZ83</accession>
<evidence type="ECO:0000256" key="2">
    <source>
        <dbReference type="ARBA" id="ARBA00022723"/>
    </source>
</evidence>
<keyword evidence="2" id="KW-0479">Metal-binding</keyword>
<evidence type="ECO:0000313" key="5">
    <source>
        <dbReference type="Proteomes" id="UP001162156"/>
    </source>
</evidence>
<keyword evidence="5" id="KW-1185">Reference proteome</keyword>
<protein>
    <recommendedName>
        <fullName evidence="3">DDE Tnp4 domain-containing protein</fullName>
    </recommendedName>
</protein>
<name>A0AAV8WZ83_9CUCU</name>